<dbReference type="InterPro" id="IPR011006">
    <property type="entry name" value="CheY-like_superfamily"/>
</dbReference>
<dbReference type="InterPro" id="IPR039420">
    <property type="entry name" value="WalR-like"/>
</dbReference>
<name>A0A852WE81_9MICO</name>
<gene>
    <name evidence="8" type="ORF">BJ986_001825</name>
</gene>
<proteinExistence type="predicted"/>
<protein>
    <submittedName>
        <fullName evidence="8">DNA-binding response OmpR family regulator</fullName>
    </submittedName>
</protein>
<dbReference type="PROSITE" id="PS50110">
    <property type="entry name" value="RESPONSE_REGULATORY"/>
    <property type="match status" value="1"/>
</dbReference>
<dbReference type="Proteomes" id="UP000573599">
    <property type="component" value="Unassembled WGS sequence"/>
</dbReference>
<evidence type="ECO:0000256" key="5">
    <source>
        <dbReference type="PROSITE-ProRule" id="PRU01091"/>
    </source>
</evidence>
<dbReference type="GO" id="GO:0000156">
    <property type="term" value="F:phosphorelay response regulator activity"/>
    <property type="evidence" value="ECO:0007669"/>
    <property type="project" value="TreeGrafter"/>
</dbReference>
<accession>A0A852WE81</accession>
<feature type="DNA-binding region" description="OmpR/PhoB-type" evidence="5">
    <location>
        <begin position="133"/>
        <end position="236"/>
    </location>
</feature>
<evidence type="ECO:0000256" key="2">
    <source>
        <dbReference type="ARBA" id="ARBA00023012"/>
    </source>
</evidence>
<evidence type="ECO:0000259" key="7">
    <source>
        <dbReference type="PROSITE" id="PS51755"/>
    </source>
</evidence>
<dbReference type="RefSeq" id="WP_179421696.1">
    <property type="nucleotide sequence ID" value="NZ_JACCAB010000001.1"/>
</dbReference>
<evidence type="ECO:0000256" key="1">
    <source>
        <dbReference type="ARBA" id="ARBA00022553"/>
    </source>
</evidence>
<dbReference type="PANTHER" id="PTHR48111">
    <property type="entry name" value="REGULATOR OF RPOS"/>
    <property type="match status" value="1"/>
</dbReference>
<dbReference type="PANTHER" id="PTHR48111:SF40">
    <property type="entry name" value="PHOSPHATE REGULON TRANSCRIPTIONAL REGULATORY PROTEIN PHOB"/>
    <property type="match status" value="1"/>
</dbReference>
<dbReference type="GO" id="GO:0006355">
    <property type="term" value="P:regulation of DNA-templated transcription"/>
    <property type="evidence" value="ECO:0007669"/>
    <property type="project" value="InterPro"/>
</dbReference>
<feature type="modified residue" description="4-aspartylphosphate" evidence="4">
    <location>
        <position position="59"/>
    </location>
</feature>
<comment type="caution">
    <text evidence="8">The sequence shown here is derived from an EMBL/GenBank/DDBJ whole genome shotgun (WGS) entry which is preliminary data.</text>
</comment>
<dbReference type="InterPro" id="IPR001789">
    <property type="entry name" value="Sig_transdc_resp-reg_receiver"/>
</dbReference>
<keyword evidence="9" id="KW-1185">Reference proteome</keyword>
<dbReference type="GO" id="GO:0000976">
    <property type="term" value="F:transcription cis-regulatory region binding"/>
    <property type="evidence" value="ECO:0007669"/>
    <property type="project" value="TreeGrafter"/>
</dbReference>
<dbReference type="SMART" id="SM00862">
    <property type="entry name" value="Trans_reg_C"/>
    <property type="match status" value="1"/>
</dbReference>
<sequence>MAQETANGVAALVIEDDNVLGHQLTAGLAAQGYRSRWSRTGASGLAEAAAHRPDLVVLDLGLPDQDGIDVARNLRSSHPDLLLIILTARDADMDVVVGLDAGADDYLTKPVSLSVLLARLRAHLRSRPMARPAEPIAHGQLHIDTAARACTLAGAPVTLRPKEFDLLATLAASTGTALSREDLMSQVWDENWYGSTKTLDVTMVALRKKLDAAATAAGSRAPVITTLRGHGYRMELA</sequence>
<keyword evidence="3 5" id="KW-0238">DNA-binding</keyword>
<dbReference type="Pfam" id="PF00072">
    <property type="entry name" value="Response_reg"/>
    <property type="match status" value="1"/>
</dbReference>
<reference evidence="8 9" key="1">
    <citation type="submission" date="2020-07" db="EMBL/GenBank/DDBJ databases">
        <title>Sequencing the genomes of 1000 actinobacteria strains.</title>
        <authorList>
            <person name="Klenk H.-P."/>
        </authorList>
    </citation>
    <scope>NUCLEOTIDE SEQUENCE [LARGE SCALE GENOMIC DNA]</scope>
    <source>
        <strain evidence="8 9">DSM 23987</strain>
    </source>
</reference>
<dbReference type="PROSITE" id="PS51755">
    <property type="entry name" value="OMPR_PHOB"/>
    <property type="match status" value="1"/>
</dbReference>
<evidence type="ECO:0000313" key="9">
    <source>
        <dbReference type="Proteomes" id="UP000573599"/>
    </source>
</evidence>
<feature type="domain" description="Response regulatory" evidence="6">
    <location>
        <begin position="10"/>
        <end position="124"/>
    </location>
</feature>
<keyword evidence="1 4" id="KW-0597">Phosphoprotein</keyword>
<evidence type="ECO:0000313" key="8">
    <source>
        <dbReference type="EMBL" id="NYG07338.1"/>
    </source>
</evidence>
<dbReference type="SMART" id="SM00448">
    <property type="entry name" value="REC"/>
    <property type="match status" value="1"/>
</dbReference>
<dbReference type="Pfam" id="PF00486">
    <property type="entry name" value="Trans_reg_C"/>
    <property type="match status" value="1"/>
</dbReference>
<evidence type="ECO:0000256" key="4">
    <source>
        <dbReference type="PROSITE-ProRule" id="PRU00169"/>
    </source>
</evidence>
<dbReference type="CDD" id="cd00383">
    <property type="entry name" value="trans_reg_C"/>
    <property type="match status" value="1"/>
</dbReference>
<dbReference type="SUPFAM" id="SSF52172">
    <property type="entry name" value="CheY-like"/>
    <property type="match status" value="1"/>
</dbReference>
<dbReference type="InterPro" id="IPR036388">
    <property type="entry name" value="WH-like_DNA-bd_sf"/>
</dbReference>
<dbReference type="Gene3D" id="3.40.50.2300">
    <property type="match status" value="1"/>
</dbReference>
<dbReference type="Gene3D" id="6.10.250.690">
    <property type="match status" value="1"/>
</dbReference>
<keyword evidence="2" id="KW-0902">Two-component regulatory system</keyword>
<dbReference type="GO" id="GO:0005829">
    <property type="term" value="C:cytosol"/>
    <property type="evidence" value="ECO:0007669"/>
    <property type="project" value="TreeGrafter"/>
</dbReference>
<dbReference type="InterPro" id="IPR001867">
    <property type="entry name" value="OmpR/PhoB-type_DNA-bd"/>
</dbReference>
<evidence type="ECO:0000256" key="3">
    <source>
        <dbReference type="ARBA" id="ARBA00023125"/>
    </source>
</evidence>
<organism evidence="8 9">
    <name type="scientific">Pedococcus badiiscoriae</name>
    <dbReference type="NCBI Taxonomy" id="642776"/>
    <lineage>
        <taxon>Bacteria</taxon>
        <taxon>Bacillati</taxon>
        <taxon>Actinomycetota</taxon>
        <taxon>Actinomycetes</taxon>
        <taxon>Micrococcales</taxon>
        <taxon>Intrasporangiaceae</taxon>
        <taxon>Pedococcus</taxon>
    </lineage>
</organism>
<dbReference type="Gene3D" id="1.10.10.10">
    <property type="entry name" value="Winged helix-like DNA-binding domain superfamily/Winged helix DNA-binding domain"/>
    <property type="match status" value="1"/>
</dbReference>
<dbReference type="AlphaFoldDB" id="A0A852WE81"/>
<feature type="domain" description="OmpR/PhoB-type" evidence="7">
    <location>
        <begin position="133"/>
        <end position="236"/>
    </location>
</feature>
<evidence type="ECO:0000259" key="6">
    <source>
        <dbReference type="PROSITE" id="PS50110"/>
    </source>
</evidence>
<dbReference type="GO" id="GO:0032993">
    <property type="term" value="C:protein-DNA complex"/>
    <property type="evidence" value="ECO:0007669"/>
    <property type="project" value="TreeGrafter"/>
</dbReference>
<dbReference type="EMBL" id="JACCAB010000001">
    <property type="protein sequence ID" value="NYG07338.1"/>
    <property type="molecule type" value="Genomic_DNA"/>
</dbReference>